<dbReference type="EMBL" id="JANCNS010000002">
    <property type="protein sequence ID" value="MCP9200165.1"/>
    <property type="molecule type" value="Genomic_DNA"/>
</dbReference>
<dbReference type="AlphaFoldDB" id="A0A9X2KXM6"/>
<keyword evidence="2" id="KW-1185">Reference proteome</keyword>
<sequence length="134" mass="15761">MKLEDDLKDRFYQKLGALFYSVAAADKVVHPKEIKTLKELILKKWKATEAYKDHFGSDVIHQMEVVFDWLEYKNTAAEESFNTFKDYYLDNRSLFTPERKDLIMKTASKIAHSYADVNKSELIILSKLDQLFKD</sequence>
<comment type="caution">
    <text evidence="1">The sequence shown here is derived from an EMBL/GenBank/DDBJ whole genome shotgun (WGS) entry which is preliminary data.</text>
</comment>
<accession>A0A9X2KXM6</accession>
<proteinExistence type="predicted"/>
<evidence type="ECO:0008006" key="3">
    <source>
        <dbReference type="Google" id="ProtNLM"/>
    </source>
</evidence>
<organism evidence="1 2">
    <name type="scientific">Christiangramia oceanisediminis</name>
    <dbReference type="NCBI Taxonomy" id="2920386"/>
    <lineage>
        <taxon>Bacteria</taxon>
        <taxon>Pseudomonadati</taxon>
        <taxon>Bacteroidota</taxon>
        <taxon>Flavobacteriia</taxon>
        <taxon>Flavobacteriales</taxon>
        <taxon>Flavobacteriaceae</taxon>
        <taxon>Christiangramia</taxon>
    </lineage>
</organism>
<dbReference type="Gene3D" id="1.10.3680.10">
    <property type="entry name" value="TerB-like"/>
    <property type="match status" value="1"/>
</dbReference>
<dbReference type="Proteomes" id="UP001155280">
    <property type="component" value="Unassembled WGS sequence"/>
</dbReference>
<evidence type="ECO:0000313" key="1">
    <source>
        <dbReference type="EMBL" id="MCP9200165.1"/>
    </source>
</evidence>
<gene>
    <name evidence="1" type="ORF">MKO06_09610</name>
</gene>
<reference evidence="1" key="1">
    <citation type="submission" date="2022-07" db="EMBL/GenBank/DDBJ databases">
        <title>Gramela sediminis sp. nov., isolated from deep-sea sediment of the Indian Ocean.</title>
        <authorList>
            <person name="Shi H."/>
        </authorList>
    </citation>
    <scope>NUCLEOTIDE SEQUENCE</scope>
    <source>
        <strain evidence="1">GC03-9</strain>
    </source>
</reference>
<name>A0A9X2KXM6_9FLAO</name>
<evidence type="ECO:0000313" key="2">
    <source>
        <dbReference type="Proteomes" id="UP001155280"/>
    </source>
</evidence>
<protein>
    <recommendedName>
        <fullName evidence="3">Co-chaperone DjlA N-terminal domain-containing protein</fullName>
    </recommendedName>
</protein>
<dbReference type="RefSeq" id="WP_241551969.1">
    <property type="nucleotide sequence ID" value="NZ_JANCNS010000002.1"/>
</dbReference>
<dbReference type="InterPro" id="IPR029024">
    <property type="entry name" value="TerB-like"/>
</dbReference>
<dbReference type="SUPFAM" id="SSF158682">
    <property type="entry name" value="TerB-like"/>
    <property type="match status" value="1"/>
</dbReference>